<dbReference type="InterPro" id="IPR049076">
    <property type="entry name" value="ACCA"/>
</dbReference>
<evidence type="ECO:0000259" key="1">
    <source>
        <dbReference type="Pfam" id="PF01039"/>
    </source>
</evidence>
<proteinExistence type="predicted"/>
<sequence>MPDRPTISQFTPGYTAGMRAMMISRGLPFMIFANWRGFSGGQQDMYDEVLKQGSKPADPSSSDARAYVEVLDPLDLKPTLVGRRLASRSCRQTTTLTPGCAQSQSCPA</sequence>
<accession>A0A165X9F5</accession>
<dbReference type="Gene3D" id="3.90.226.10">
    <property type="entry name" value="2-enoyl-CoA Hydratase, Chain A, domain 1"/>
    <property type="match status" value="1"/>
</dbReference>
<dbReference type="SUPFAM" id="SSF52096">
    <property type="entry name" value="ClpP/crotonase"/>
    <property type="match status" value="1"/>
</dbReference>
<reference evidence="2 3" key="1">
    <citation type="journal article" date="2016" name="Mol. Biol. Evol.">
        <title>Comparative Genomics of Early-Diverging Mushroom-Forming Fungi Provides Insights into the Origins of Lignocellulose Decay Capabilities.</title>
        <authorList>
            <person name="Nagy L.G."/>
            <person name="Riley R."/>
            <person name="Tritt A."/>
            <person name="Adam C."/>
            <person name="Daum C."/>
            <person name="Floudas D."/>
            <person name="Sun H."/>
            <person name="Yadav J.S."/>
            <person name="Pangilinan J."/>
            <person name="Larsson K.H."/>
            <person name="Matsuura K."/>
            <person name="Barry K."/>
            <person name="Labutti K."/>
            <person name="Kuo R."/>
            <person name="Ohm R.A."/>
            <person name="Bhattacharya S.S."/>
            <person name="Shirouzu T."/>
            <person name="Yoshinaga Y."/>
            <person name="Martin F.M."/>
            <person name="Grigoriev I.V."/>
            <person name="Hibbett D.S."/>
        </authorList>
    </citation>
    <scope>NUCLEOTIDE SEQUENCE [LARGE SCALE GENOMIC DNA]</scope>
    <source>
        <strain evidence="2 3">HHB10207 ss-3</strain>
    </source>
</reference>
<gene>
    <name evidence="2" type="ORF">SISSUDRAFT_1097494</name>
</gene>
<evidence type="ECO:0000313" key="2">
    <source>
        <dbReference type="EMBL" id="KZT31966.1"/>
    </source>
</evidence>
<keyword evidence="3" id="KW-1185">Reference proteome</keyword>
<protein>
    <recommendedName>
        <fullName evidence="1">Acetyl-coenzyme A carboxylase carboxyl transferase subunit beta domain-containing protein</fullName>
    </recommendedName>
</protein>
<dbReference type="Proteomes" id="UP000076798">
    <property type="component" value="Unassembled WGS sequence"/>
</dbReference>
<dbReference type="EMBL" id="KV428417">
    <property type="protein sequence ID" value="KZT31966.1"/>
    <property type="molecule type" value="Genomic_DNA"/>
</dbReference>
<dbReference type="InterPro" id="IPR029045">
    <property type="entry name" value="ClpP/crotonase-like_dom_sf"/>
</dbReference>
<dbReference type="AlphaFoldDB" id="A0A165X9F5"/>
<dbReference type="GO" id="GO:0005739">
    <property type="term" value="C:mitochondrion"/>
    <property type="evidence" value="ECO:0007669"/>
    <property type="project" value="TreeGrafter"/>
</dbReference>
<dbReference type="STRING" id="1314776.A0A165X9F5"/>
<dbReference type="GO" id="GO:0006633">
    <property type="term" value="P:fatty acid biosynthetic process"/>
    <property type="evidence" value="ECO:0007669"/>
    <property type="project" value="TreeGrafter"/>
</dbReference>
<evidence type="ECO:0000313" key="3">
    <source>
        <dbReference type="Proteomes" id="UP000076798"/>
    </source>
</evidence>
<dbReference type="Pfam" id="PF01039">
    <property type="entry name" value="Carboxyl_trans"/>
    <property type="match status" value="1"/>
</dbReference>
<dbReference type="PANTHER" id="PTHR45728:SF3">
    <property type="entry name" value="ACETYL-COA CARBOXYLASE"/>
    <property type="match status" value="1"/>
</dbReference>
<name>A0A165X9F5_9AGAM</name>
<feature type="domain" description="Acetyl-coenzyme A carboxylase carboxyl transferase subunit beta" evidence="1">
    <location>
        <begin position="24"/>
        <end position="55"/>
    </location>
</feature>
<organism evidence="2 3">
    <name type="scientific">Sistotremastrum suecicum HHB10207 ss-3</name>
    <dbReference type="NCBI Taxonomy" id="1314776"/>
    <lineage>
        <taxon>Eukaryota</taxon>
        <taxon>Fungi</taxon>
        <taxon>Dikarya</taxon>
        <taxon>Basidiomycota</taxon>
        <taxon>Agaricomycotina</taxon>
        <taxon>Agaricomycetes</taxon>
        <taxon>Sistotremastrales</taxon>
        <taxon>Sistotremastraceae</taxon>
        <taxon>Sistotremastrum</taxon>
    </lineage>
</organism>
<dbReference type="GO" id="GO:0003989">
    <property type="term" value="F:acetyl-CoA carboxylase activity"/>
    <property type="evidence" value="ECO:0007669"/>
    <property type="project" value="InterPro"/>
</dbReference>
<dbReference type="OrthoDB" id="14612at2759"/>
<dbReference type="InterPro" id="IPR034733">
    <property type="entry name" value="AcCoA_carboxyl_beta"/>
</dbReference>
<dbReference type="PANTHER" id="PTHR45728">
    <property type="entry name" value="ACETYL-COA CARBOXYLASE, ISOFORM A"/>
    <property type="match status" value="1"/>
</dbReference>